<dbReference type="OrthoDB" id="7510104at2759"/>
<evidence type="ECO:0000313" key="2">
    <source>
        <dbReference type="EMBL" id="CAG5059823.1"/>
    </source>
</evidence>
<evidence type="ECO:0000313" key="3">
    <source>
        <dbReference type="Proteomes" id="UP000691718"/>
    </source>
</evidence>
<proteinExistence type="predicted"/>
<gene>
    <name evidence="2" type="ORF">PAPOLLO_LOCUS28168</name>
</gene>
<name>A0A8S3YCI8_PARAO</name>
<reference evidence="2" key="1">
    <citation type="submission" date="2021-04" db="EMBL/GenBank/DDBJ databases">
        <authorList>
            <person name="Tunstrom K."/>
        </authorList>
    </citation>
    <scope>NUCLEOTIDE SEQUENCE</scope>
</reference>
<dbReference type="Proteomes" id="UP000691718">
    <property type="component" value="Unassembled WGS sequence"/>
</dbReference>
<evidence type="ECO:0000256" key="1">
    <source>
        <dbReference type="SAM" id="MobiDB-lite"/>
    </source>
</evidence>
<dbReference type="EMBL" id="CAJQZP010001707">
    <property type="protein sequence ID" value="CAG5059823.1"/>
    <property type="molecule type" value="Genomic_DNA"/>
</dbReference>
<comment type="caution">
    <text evidence="2">The sequence shown here is derived from an EMBL/GenBank/DDBJ whole genome shotgun (WGS) entry which is preliminary data.</text>
</comment>
<feature type="compositionally biased region" description="Low complexity" evidence="1">
    <location>
        <begin position="90"/>
        <end position="105"/>
    </location>
</feature>
<protein>
    <submittedName>
        <fullName evidence="2">(apollo) hypothetical protein</fullName>
    </submittedName>
</protein>
<accession>A0A8S3YCI8</accession>
<sequence length="105" mass="11176">MSYLRNPRIKLIVAAMQAEEASSRDENLCLDEELRSSTAAAPLIKSHKELVGVNNVHPENEMMPGTSMSGTGLFDIATENCLPSNRPRSDSSSSGTSSSTSTSSS</sequence>
<keyword evidence="3" id="KW-1185">Reference proteome</keyword>
<dbReference type="AlphaFoldDB" id="A0A8S3YCI8"/>
<feature type="region of interest" description="Disordered" evidence="1">
    <location>
        <begin position="78"/>
        <end position="105"/>
    </location>
</feature>
<organism evidence="2 3">
    <name type="scientific">Parnassius apollo</name>
    <name type="common">Apollo butterfly</name>
    <name type="synonym">Papilio apollo</name>
    <dbReference type="NCBI Taxonomy" id="110799"/>
    <lineage>
        <taxon>Eukaryota</taxon>
        <taxon>Metazoa</taxon>
        <taxon>Ecdysozoa</taxon>
        <taxon>Arthropoda</taxon>
        <taxon>Hexapoda</taxon>
        <taxon>Insecta</taxon>
        <taxon>Pterygota</taxon>
        <taxon>Neoptera</taxon>
        <taxon>Endopterygota</taxon>
        <taxon>Lepidoptera</taxon>
        <taxon>Glossata</taxon>
        <taxon>Ditrysia</taxon>
        <taxon>Papilionoidea</taxon>
        <taxon>Papilionidae</taxon>
        <taxon>Parnassiinae</taxon>
        <taxon>Parnassini</taxon>
        <taxon>Parnassius</taxon>
        <taxon>Parnassius</taxon>
    </lineage>
</organism>